<keyword evidence="6" id="KW-1185">Reference proteome</keyword>
<evidence type="ECO:0000313" key="6">
    <source>
        <dbReference type="Proteomes" id="UP001501074"/>
    </source>
</evidence>
<gene>
    <name evidence="5" type="ORF">GCM10022223_25030</name>
</gene>
<dbReference type="EMBL" id="BAAAZO010000003">
    <property type="protein sequence ID" value="GAA3608024.1"/>
    <property type="molecule type" value="Genomic_DNA"/>
</dbReference>
<comment type="similarity">
    <text evidence="2">Belongs to the IucA/IucC family.</text>
</comment>
<dbReference type="Pfam" id="PF04183">
    <property type="entry name" value="IucA_IucC"/>
    <property type="match status" value="1"/>
</dbReference>
<evidence type="ECO:0008006" key="7">
    <source>
        <dbReference type="Google" id="ProtNLM"/>
    </source>
</evidence>
<dbReference type="Pfam" id="PF06276">
    <property type="entry name" value="FhuF"/>
    <property type="match status" value="1"/>
</dbReference>
<feature type="domain" description="Aerobactin siderophore biosynthesis IucA/IucC-like C-terminal" evidence="4">
    <location>
        <begin position="433"/>
        <end position="591"/>
    </location>
</feature>
<protein>
    <recommendedName>
        <fullName evidence="7">Siderophore synthetase component</fullName>
    </recommendedName>
</protein>
<name>A0ABP6ZHV0_9ACTN</name>
<reference evidence="6" key="1">
    <citation type="journal article" date="2019" name="Int. J. Syst. Evol. Microbiol.">
        <title>The Global Catalogue of Microorganisms (GCM) 10K type strain sequencing project: providing services to taxonomists for standard genome sequencing and annotation.</title>
        <authorList>
            <consortium name="The Broad Institute Genomics Platform"/>
            <consortium name="The Broad Institute Genome Sequencing Center for Infectious Disease"/>
            <person name="Wu L."/>
            <person name="Ma J."/>
        </authorList>
    </citation>
    <scope>NUCLEOTIDE SEQUENCE [LARGE SCALE GENOMIC DNA]</scope>
    <source>
        <strain evidence="6">JCM 16902</strain>
    </source>
</reference>
<evidence type="ECO:0000256" key="2">
    <source>
        <dbReference type="ARBA" id="ARBA00007832"/>
    </source>
</evidence>
<organism evidence="5 6">
    <name type="scientific">Kineosporia mesophila</name>
    <dbReference type="NCBI Taxonomy" id="566012"/>
    <lineage>
        <taxon>Bacteria</taxon>
        <taxon>Bacillati</taxon>
        <taxon>Actinomycetota</taxon>
        <taxon>Actinomycetes</taxon>
        <taxon>Kineosporiales</taxon>
        <taxon>Kineosporiaceae</taxon>
        <taxon>Kineosporia</taxon>
    </lineage>
</organism>
<comment type="pathway">
    <text evidence="1">Siderophore biosynthesis.</text>
</comment>
<evidence type="ECO:0000313" key="5">
    <source>
        <dbReference type="EMBL" id="GAA3608024.1"/>
    </source>
</evidence>
<feature type="domain" description="Aerobactin siderophore biosynthesis IucA/IucC N-terminal" evidence="3">
    <location>
        <begin position="217"/>
        <end position="410"/>
    </location>
</feature>
<evidence type="ECO:0000259" key="4">
    <source>
        <dbReference type="Pfam" id="PF06276"/>
    </source>
</evidence>
<dbReference type="Proteomes" id="UP001501074">
    <property type="component" value="Unassembled WGS sequence"/>
</dbReference>
<proteinExistence type="inferred from homology"/>
<evidence type="ECO:0000259" key="3">
    <source>
        <dbReference type="Pfam" id="PF04183"/>
    </source>
</evidence>
<dbReference type="PANTHER" id="PTHR34384">
    <property type="entry name" value="L-2,3-DIAMINOPROPANOATE--CITRATE LIGASE"/>
    <property type="match status" value="1"/>
</dbReference>
<accession>A0ABP6ZHV0</accession>
<dbReference type="InterPro" id="IPR007310">
    <property type="entry name" value="Aerobactin_biosyn_IucA/IucC_N"/>
</dbReference>
<dbReference type="InterPro" id="IPR022770">
    <property type="entry name" value="IucA/IucC-like_C"/>
</dbReference>
<dbReference type="InterPro" id="IPR037455">
    <property type="entry name" value="LucA/IucC-like"/>
</dbReference>
<dbReference type="RefSeq" id="WP_231483748.1">
    <property type="nucleotide sequence ID" value="NZ_BAAAZO010000003.1"/>
</dbReference>
<comment type="caution">
    <text evidence="5">The sequence shown here is derived from an EMBL/GenBank/DDBJ whole genome shotgun (WGS) entry which is preliminary data.</text>
</comment>
<dbReference type="PANTHER" id="PTHR34384:SF5">
    <property type="entry name" value="L-2,3-DIAMINOPROPANOATE--CITRATE LIGASE"/>
    <property type="match status" value="1"/>
</dbReference>
<sequence>MRAGRRPAPAPVPGWERDLILRLGTALLREDVAALRTRGQLLPAAEARVAGRRQELRSSIGWTPRVEARERNADLWLALNGLRMPVRVGSPSRGDLVSDLVMREPRVIRVSPTARIEATRLSAVVHVLESELLDGVAPALEAEYRTGFRALLAEARAAAAAAQVRRQHRPEVMGRLRVAWAGLAGEDNVMAVPAADDATVDEATARAWEITESLAAHRDHPIYPLSVARVGLRRADLRRWAPEHAPRFGLRWVSVPREHVRSSGELPGWWPGRTDVAFPVHPAMPKKFLAEMLNVPWQPLPAPRLQVCPTLSMRTVVPEADRSVHLKVPMPMRTLGRLNLRLVSRASLADGAVLTRSLRGLLARDEQFRDTVLTADETTWLHADNHLAVLVRRWPVMTQARVLPVAALTARGWDGRLLADLLADEFFDGDLDTFLATYLRALLTWQLTLWLRYGIVHEAHPQNVLVVVDRHEGAPRVRLLLRDLDSCLIDPELAGPALGEDMPSGLTDHRLISKDPVDLAAMFVTTTLHQCVASVLISTAMALDRPVRPLLDRVRPLLRELAETHRSARDTALLISGIIRAERLPVKRTLTAATLLPKSRTGAADVNKFYGADAPTYL</sequence>
<evidence type="ECO:0000256" key="1">
    <source>
        <dbReference type="ARBA" id="ARBA00004924"/>
    </source>
</evidence>
<dbReference type="Gene3D" id="1.10.510.40">
    <property type="match status" value="1"/>
</dbReference>